<evidence type="ECO:0000256" key="2">
    <source>
        <dbReference type="ARBA" id="ARBA00004609"/>
    </source>
</evidence>
<evidence type="ECO:0000313" key="15">
    <source>
        <dbReference type="EMBL" id="GHJ85877.1"/>
    </source>
</evidence>
<feature type="signal peptide" evidence="13">
    <location>
        <begin position="1"/>
        <end position="21"/>
    </location>
</feature>
<dbReference type="OrthoDB" id="2125469at2759"/>
<keyword evidence="4" id="KW-0336">GPI-anchor</keyword>
<comment type="caution">
    <text evidence="15">The sequence shown here is derived from an EMBL/GenBank/DDBJ whole genome shotgun (WGS) entry which is preliminary data.</text>
</comment>
<dbReference type="GO" id="GO:0071555">
    <property type="term" value="P:cell wall organization"/>
    <property type="evidence" value="ECO:0007669"/>
    <property type="project" value="UniProtKB-KW"/>
</dbReference>
<organism evidence="15 16">
    <name type="scientific">Naganishia liquefaciens</name>
    <dbReference type="NCBI Taxonomy" id="104408"/>
    <lineage>
        <taxon>Eukaryota</taxon>
        <taxon>Fungi</taxon>
        <taxon>Dikarya</taxon>
        <taxon>Basidiomycota</taxon>
        <taxon>Agaricomycotina</taxon>
        <taxon>Tremellomycetes</taxon>
        <taxon>Filobasidiales</taxon>
        <taxon>Filobasidiaceae</taxon>
        <taxon>Naganishia</taxon>
    </lineage>
</organism>
<dbReference type="GO" id="GO:0016810">
    <property type="term" value="F:hydrolase activity, acting on carbon-nitrogen (but not peptide) bonds"/>
    <property type="evidence" value="ECO:0007669"/>
    <property type="project" value="InterPro"/>
</dbReference>
<gene>
    <name evidence="15" type="ORF">NliqN6_2279</name>
</gene>
<reference evidence="15" key="1">
    <citation type="submission" date="2020-07" db="EMBL/GenBank/DDBJ databases">
        <title>Draft Genome Sequence of a Deep-Sea Yeast, Naganishia (Cryptococcus) liquefaciens strain N6.</title>
        <authorList>
            <person name="Han Y.W."/>
            <person name="Kajitani R."/>
            <person name="Morimoto H."/>
            <person name="Parhat M."/>
            <person name="Tsubouchi H."/>
            <person name="Bakenova O."/>
            <person name="Ogata M."/>
            <person name="Argunhan B."/>
            <person name="Aoki R."/>
            <person name="Kajiwara S."/>
            <person name="Itoh T."/>
            <person name="Iwasaki H."/>
        </authorList>
    </citation>
    <scope>NUCLEOTIDE SEQUENCE</scope>
    <source>
        <strain evidence="15">N6</strain>
    </source>
</reference>
<dbReference type="GO" id="GO:0005886">
    <property type="term" value="C:plasma membrane"/>
    <property type="evidence" value="ECO:0007669"/>
    <property type="project" value="UniProtKB-SubCell"/>
</dbReference>
<evidence type="ECO:0000256" key="5">
    <source>
        <dbReference type="ARBA" id="ARBA00022723"/>
    </source>
</evidence>
<evidence type="ECO:0000259" key="14">
    <source>
        <dbReference type="PROSITE" id="PS51677"/>
    </source>
</evidence>
<evidence type="ECO:0000256" key="4">
    <source>
        <dbReference type="ARBA" id="ARBA00022622"/>
    </source>
</evidence>
<dbReference type="InterPro" id="IPR011330">
    <property type="entry name" value="Glyco_hydro/deAcase_b/a-brl"/>
</dbReference>
<evidence type="ECO:0000256" key="1">
    <source>
        <dbReference type="ARBA" id="ARBA00001941"/>
    </source>
</evidence>
<evidence type="ECO:0000256" key="3">
    <source>
        <dbReference type="ARBA" id="ARBA00022475"/>
    </source>
</evidence>
<keyword evidence="9" id="KW-0325">Glycoprotein</keyword>
<keyword evidence="3" id="KW-1003">Cell membrane</keyword>
<sequence length="259" mass="28703">MFSSLLSIALTALAATSVVTAAPTGLSNGTDLQKRAPVQIVRNCVNSGQVALTFDDGIFDYEDDIARTLGNSKATFFINGNNWGCIYSEKAKGILRALDQQGHTIGSHSWSHRDMTTLSWDQIHDELWRVEQAMTRILGKKPIYFRPPYGKYNNLLLSALENRGYKKMFLWSDDVQDGNGASAASQKGVYDGIANSYPNTHLVLAHSVHSTSAFDLTPYAVDRLRNRGYQLVAVDTCMGSQGEWPYQWVGQPQSGNWQC</sequence>
<comment type="cofactor">
    <cofactor evidence="1">
        <name>Co(2+)</name>
        <dbReference type="ChEBI" id="CHEBI:48828"/>
    </cofactor>
</comment>
<accession>A0A8H3TRH2</accession>
<dbReference type="PROSITE" id="PS51677">
    <property type="entry name" value="NODB"/>
    <property type="match status" value="1"/>
</dbReference>
<dbReference type="GO" id="GO:0046872">
    <property type="term" value="F:metal ion binding"/>
    <property type="evidence" value="ECO:0007669"/>
    <property type="project" value="UniProtKB-KW"/>
</dbReference>
<dbReference type="PANTHER" id="PTHR46471:SF2">
    <property type="entry name" value="CHITIN DEACETYLASE-RELATED"/>
    <property type="match status" value="1"/>
</dbReference>
<keyword evidence="7" id="KW-0378">Hydrolase</keyword>
<keyword evidence="16" id="KW-1185">Reference proteome</keyword>
<evidence type="ECO:0000256" key="12">
    <source>
        <dbReference type="ARBA" id="ARBA00023316"/>
    </source>
</evidence>
<feature type="chain" id="PRO_5034119026" description="NodB homology domain-containing protein" evidence="13">
    <location>
        <begin position="22"/>
        <end position="259"/>
    </location>
</feature>
<dbReference type="InterPro" id="IPR002509">
    <property type="entry name" value="NODB_dom"/>
</dbReference>
<keyword evidence="11" id="KW-0449">Lipoprotein</keyword>
<evidence type="ECO:0000256" key="9">
    <source>
        <dbReference type="ARBA" id="ARBA00023180"/>
    </source>
</evidence>
<dbReference type="Gene3D" id="3.20.20.370">
    <property type="entry name" value="Glycoside hydrolase/deacetylase"/>
    <property type="match status" value="1"/>
</dbReference>
<dbReference type="SUPFAM" id="SSF88713">
    <property type="entry name" value="Glycoside hydrolase/deacetylase"/>
    <property type="match status" value="1"/>
</dbReference>
<evidence type="ECO:0000256" key="8">
    <source>
        <dbReference type="ARBA" id="ARBA00023136"/>
    </source>
</evidence>
<evidence type="ECO:0000256" key="7">
    <source>
        <dbReference type="ARBA" id="ARBA00022801"/>
    </source>
</evidence>
<dbReference type="AlphaFoldDB" id="A0A8H3TRH2"/>
<evidence type="ECO:0000256" key="10">
    <source>
        <dbReference type="ARBA" id="ARBA00023277"/>
    </source>
</evidence>
<comment type="subcellular location">
    <subcellularLocation>
        <location evidence="2">Cell membrane</location>
        <topology evidence="2">Lipid-anchor</topology>
        <topology evidence="2">GPI-anchor</topology>
    </subcellularLocation>
</comment>
<dbReference type="Proteomes" id="UP000620104">
    <property type="component" value="Unassembled WGS sequence"/>
</dbReference>
<keyword evidence="10" id="KW-0119">Carbohydrate metabolism</keyword>
<evidence type="ECO:0000313" key="16">
    <source>
        <dbReference type="Proteomes" id="UP000620104"/>
    </source>
</evidence>
<keyword evidence="5" id="KW-0479">Metal-binding</keyword>
<dbReference type="GO" id="GO:0098552">
    <property type="term" value="C:side of membrane"/>
    <property type="evidence" value="ECO:0007669"/>
    <property type="project" value="UniProtKB-KW"/>
</dbReference>
<evidence type="ECO:0000256" key="11">
    <source>
        <dbReference type="ARBA" id="ARBA00023288"/>
    </source>
</evidence>
<evidence type="ECO:0000256" key="6">
    <source>
        <dbReference type="ARBA" id="ARBA00022729"/>
    </source>
</evidence>
<dbReference type="PANTHER" id="PTHR46471">
    <property type="entry name" value="CHITIN DEACETYLASE"/>
    <property type="match status" value="1"/>
</dbReference>
<dbReference type="GO" id="GO:0005975">
    <property type="term" value="P:carbohydrate metabolic process"/>
    <property type="evidence" value="ECO:0007669"/>
    <property type="project" value="InterPro"/>
</dbReference>
<dbReference type="Pfam" id="PF01522">
    <property type="entry name" value="Polysacc_deac_1"/>
    <property type="match status" value="1"/>
</dbReference>
<proteinExistence type="predicted"/>
<protein>
    <recommendedName>
        <fullName evidence="14">NodB homology domain-containing protein</fullName>
    </recommendedName>
</protein>
<dbReference type="EMBL" id="BLZA01000016">
    <property type="protein sequence ID" value="GHJ85877.1"/>
    <property type="molecule type" value="Genomic_DNA"/>
</dbReference>
<evidence type="ECO:0000256" key="13">
    <source>
        <dbReference type="SAM" id="SignalP"/>
    </source>
</evidence>
<keyword evidence="8" id="KW-0472">Membrane</keyword>
<keyword evidence="6 13" id="KW-0732">Signal</keyword>
<name>A0A8H3TRH2_9TREE</name>
<keyword evidence="12" id="KW-0961">Cell wall biogenesis/degradation</keyword>
<feature type="domain" description="NodB homology" evidence="14">
    <location>
        <begin position="48"/>
        <end position="232"/>
    </location>
</feature>